<proteinExistence type="predicted"/>
<gene>
    <name evidence="1" type="ORF">RPERSI_LOCUS23757</name>
</gene>
<organism evidence="1 2">
    <name type="scientific">Racocetra persica</name>
    <dbReference type="NCBI Taxonomy" id="160502"/>
    <lineage>
        <taxon>Eukaryota</taxon>
        <taxon>Fungi</taxon>
        <taxon>Fungi incertae sedis</taxon>
        <taxon>Mucoromycota</taxon>
        <taxon>Glomeromycotina</taxon>
        <taxon>Glomeromycetes</taxon>
        <taxon>Diversisporales</taxon>
        <taxon>Gigasporaceae</taxon>
        <taxon>Racocetra</taxon>
    </lineage>
</organism>
<comment type="caution">
    <text evidence="1">The sequence shown here is derived from an EMBL/GenBank/DDBJ whole genome shotgun (WGS) entry which is preliminary data.</text>
</comment>
<protein>
    <submittedName>
        <fullName evidence="1">6398_t:CDS:1</fullName>
    </submittedName>
</protein>
<sequence length="42" mass="4499">IILPKHKTIGGQLLINNTELVKAEVIKAAQLDLDSVIAVFDG</sequence>
<keyword evidence="2" id="KW-1185">Reference proteome</keyword>
<dbReference type="EMBL" id="CAJVQC010074889">
    <property type="protein sequence ID" value="CAG8813391.1"/>
    <property type="molecule type" value="Genomic_DNA"/>
</dbReference>
<name>A0ACA9RYF3_9GLOM</name>
<evidence type="ECO:0000313" key="2">
    <source>
        <dbReference type="Proteomes" id="UP000789920"/>
    </source>
</evidence>
<evidence type="ECO:0000313" key="1">
    <source>
        <dbReference type="EMBL" id="CAG8813391.1"/>
    </source>
</evidence>
<feature type="non-terminal residue" evidence="1">
    <location>
        <position position="1"/>
    </location>
</feature>
<reference evidence="1" key="1">
    <citation type="submission" date="2021-06" db="EMBL/GenBank/DDBJ databases">
        <authorList>
            <person name="Kallberg Y."/>
            <person name="Tangrot J."/>
            <person name="Rosling A."/>
        </authorList>
    </citation>
    <scope>NUCLEOTIDE SEQUENCE</scope>
    <source>
        <strain evidence="1">MA461A</strain>
    </source>
</reference>
<accession>A0ACA9RYF3</accession>
<dbReference type="Proteomes" id="UP000789920">
    <property type="component" value="Unassembled WGS sequence"/>
</dbReference>